<dbReference type="GO" id="GO:0009318">
    <property type="term" value="C:exodeoxyribonuclease VII complex"/>
    <property type="evidence" value="ECO:0007669"/>
    <property type="project" value="UniProtKB-UniRule"/>
</dbReference>
<evidence type="ECO:0000256" key="1">
    <source>
        <dbReference type="ARBA" id="ARBA00022490"/>
    </source>
</evidence>
<dbReference type="NCBIfam" id="TIGR00237">
    <property type="entry name" value="xseA"/>
    <property type="match status" value="1"/>
</dbReference>
<evidence type="ECO:0000313" key="11">
    <source>
        <dbReference type="Proteomes" id="UP000249061"/>
    </source>
</evidence>
<reference evidence="10 11" key="1">
    <citation type="submission" date="2017-08" db="EMBL/GenBank/DDBJ databases">
        <title>Infants hospitalized years apart are colonized by the same room-sourced microbial strains.</title>
        <authorList>
            <person name="Brooks B."/>
            <person name="Olm M.R."/>
            <person name="Firek B.A."/>
            <person name="Baker R."/>
            <person name="Thomas B.C."/>
            <person name="Morowitz M.J."/>
            <person name="Banfield J.F."/>
        </authorList>
    </citation>
    <scope>NUCLEOTIDE SEQUENCE [LARGE SCALE GENOMIC DNA]</scope>
    <source>
        <strain evidence="10">S2_003_000_R2_14</strain>
    </source>
</reference>
<organism evidence="10 11">
    <name type="scientific">Archangium gephyra</name>
    <dbReference type="NCBI Taxonomy" id="48"/>
    <lineage>
        <taxon>Bacteria</taxon>
        <taxon>Pseudomonadati</taxon>
        <taxon>Myxococcota</taxon>
        <taxon>Myxococcia</taxon>
        <taxon>Myxococcales</taxon>
        <taxon>Cystobacterineae</taxon>
        <taxon>Archangiaceae</taxon>
        <taxon>Archangium</taxon>
    </lineage>
</organism>
<evidence type="ECO:0000256" key="4">
    <source>
        <dbReference type="ARBA" id="ARBA00022839"/>
    </source>
</evidence>
<dbReference type="InterPro" id="IPR020579">
    <property type="entry name" value="Exonuc_VII_lsu_C"/>
</dbReference>
<comment type="subcellular location">
    <subcellularLocation>
        <location evidence="5 6">Cytoplasm</location>
    </subcellularLocation>
</comment>
<comment type="caution">
    <text evidence="10">The sequence shown here is derived from an EMBL/GenBank/DDBJ whole genome shotgun (WGS) entry which is preliminary data.</text>
</comment>
<evidence type="ECO:0000256" key="7">
    <source>
        <dbReference type="SAM" id="MobiDB-lite"/>
    </source>
</evidence>
<keyword evidence="1 5" id="KW-0963">Cytoplasm</keyword>
<feature type="region of interest" description="Disordered" evidence="7">
    <location>
        <begin position="1"/>
        <end position="63"/>
    </location>
</feature>
<dbReference type="GO" id="GO:0005737">
    <property type="term" value="C:cytoplasm"/>
    <property type="evidence" value="ECO:0007669"/>
    <property type="project" value="UniProtKB-SubCell"/>
</dbReference>
<keyword evidence="4 5" id="KW-0269">Exonuclease</keyword>
<protein>
    <recommendedName>
        <fullName evidence="5">Exodeoxyribonuclease 7 large subunit</fullName>
        <ecNumber evidence="5">3.1.11.6</ecNumber>
    </recommendedName>
    <alternativeName>
        <fullName evidence="5">Exodeoxyribonuclease VII large subunit</fullName>
        <shortName evidence="5">Exonuclease VII large subunit</shortName>
    </alternativeName>
</protein>
<dbReference type="EC" id="3.1.11.6" evidence="5"/>
<dbReference type="InterPro" id="IPR003753">
    <property type="entry name" value="Exonuc_VII_L"/>
</dbReference>
<dbReference type="Pfam" id="PF02601">
    <property type="entry name" value="Exonuc_VII_L"/>
    <property type="match status" value="1"/>
</dbReference>
<dbReference type="GO" id="GO:0006308">
    <property type="term" value="P:DNA catabolic process"/>
    <property type="evidence" value="ECO:0007669"/>
    <property type="project" value="UniProtKB-UniRule"/>
</dbReference>
<dbReference type="GO" id="GO:0003676">
    <property type="term" value="F:nucleic acid binding"/>
    <property type="evidence" value="ECO:0007669"/>
    <property type="project" value="InterPro"/>
</dbReference>
<evidence type="ECO:0000256" key="2">
    <source>
        <dbReference type="ARBA" id="ARBA00022722"/>
    </source>
</evidence>
<accession>A0A2W5V8B3</accession>
<keyword evidence="2 5" id="KW-0540">Nuclease</keyword>
<comment type="subunit">
    <text evidence="5">Heterooligomer composed of large and small subunits.</text>
</comment>
<dbReference type="GO" id="GO:0008855">
    <property type="term" value="F:exodeoxyribonuclease VII activity"/>
    <property type="evidence" value="ECO:0007669"/>
    <property type="project" value="UniProtKB-UniRule"/>
</dbReference>
<sequence>MSSSRQGDLFGSLPEPQKESPKRVAEVAKPPPAAAPAQEAPRTPAWRRVEPPKTVVAPPPPAARAAPRVLSVSELTSQVKDVLEPEFSRVLVRGEVSNFRGTNARGHLYFTLKDARAAIDVKLWATAAQKLRFQLKDGLSVIIEGNLDVYEPQGRYSLIVNRIEPEGVGAQALAFEQLKQKLLKEGLIGDQRIRPVRPLPLIPRRIGVVTSVTGAALRDFLKVLHRRHPRLSVLVADARVQGDGAAFELRRALRWLAKSDVDVIVVTRGGGSVDDLWTFNEEPVVRAIWDCPVPVVSAVGHEIDTTLCDLVADLRAPTPSAAAELVAPSLIELETRLATLRLRMVKATEKAIVHERSELRHLRNGLGDPRRRLSSQLISLSQSAERMRNVLRRKHRNDGLQLSQLRERLQRVQPQAQLKARRARVVELRQSLVREAERALKDGRRDVAALKVSLERHNPRLRIQWARGELQQLSRRLDGARREAVASWRRELGLAASKLDALSPLKVLGRGYAIAQRDDGHVVRAGSDVKPGEQLRLRLERDTLRVQVTGIEPKQK</sequence>
<comment type="catalytic activity">
    <reaction evidence="5 6">
        <text>Exonucleolytic cleavage in either 5'- to 3'- or 3'- to 5'-direction to yield nucleoside 5'-phosphates.</text>
        <dbReference type="EC" id="3.1.11.6"/>
    </reaction>
</comment>
<keyword evidence="3 5" id="KW-0378">Hydrolase</keyword>
<feature type="domain" description="OB-fold nucleic acid binding" evidence="9">
    <location>
        <begin position="70"/>
        <end position="164"/>
    </location>
</feature>
<evidence type="ECO:0000256" key="5">
    <source>
        <dbReference type="HAMAP-Rule" id="MF_00378"/>
    </source>
</evidence>
<proteinExistence type="inferred from homology"/>
<dbReference type="PANTHER" id="PTHR30008:SF0">
    <property type="entry name" value="EXODEOXYRIBONUCLEASE 7 LARGE SUBUNIT"/>
    <property type="match status" value="1"/>
</dbReference>
<feature type="domain" description="Exonuclease VII large subunit C-terminal" evidence="8">
    <location>
        <begin position="197"/>
        <end position="459"/>
    </location>
</feature>
<evidence type="ECO:0000256" key="6">
    <source>
        <dbReference type="RuleBase" id="RU004355"/>
    </source>
</evidence>
<dbReference type="CDD" id="cd04489">
    <property type="entry name" value="ExoVII_LU_OBF"/>
    <property type="match status" value="1"/>
</dbReference>
<dbReference type="InterPro" id="IPR025824">
    <property type="entry name" value="OB-fold_nuc-bd_dom"/>
</dbReference>
<dbReference type="EMBL" id="QFQP01000002">
    <property type="protein sequence ID" value="PZR17638.1"/>
    <property type="molecule type" value="Genomic_DNA"/>
</dbReference>
<comment type="similarity">
    <text evidence="5 6">Belongs to the XseA family.</text>
</comment>
<dbReference type="AlphaFoldDB" id="A0A2W5V8B3"/>
<feature type="compositionally biased region" description="Basic and acidic residues" evidence="7">
    <location>
        <begin position="16"/>
        <end position="26"/>
    </location>
</feature>
<dbReference type="Pfam" id="PF13742">
    <property type="entry name" value="tRNA_anti_2"/>
    <property type="match status" value="1"/>
</dbReference>
<feature type="compositionally biased region" description="Low complexity" evidence="7">
    <location>
        <begin position="35"/>
        <end position="44"/>
    </location>
</feature>
<gene>
    <name evidence="5 10" type="primary">xseA</name>
    <name evidence="10" type="ORF">DI536_04825</name>
</gene>
<comment type="function">
    <text evidence="5">Bidirectionally degrades single-stranded DNA into large acid-insoluble oligonucleotides, which are then degraded further into small acid-soluble oligonucleotides.</text>
</comment>
<evidence type="ECO:0000313" key="10">
    <source>
        <dbReference type="EMBL" id="PZR17638.1"/>
    </source>
</evidence>
<dbReference type="PANTHER" id="PTHR30008">
    <property type="entry name" value="EXODEOXYRIBONUCLEASE 7 LARGE SUBUNIT"/>
    <property type="match status" value="1"/>
</dbReference>
<evidence type="ECO:0000259" key="9">
    <source>
        <dbReference type="Pfam" id="PF13742"/>
    </source>
</evidence>
<dbReference type="HAMAP" id="MF_00378">
    <property type="entry name" value="Exonuc_7_L"/>
    <property type="match status" value="1"/>
</dbReference>
<evidence type="ECO:0000256" key="3">
    <source>
        <dbReference type="ARBA" id="ARBA00022801"/>
    </source>
</evidence>
<evidence type="ECO:0000259" key="8">
    <source>
        <dbReference type="Pfam" id="PF02601"/>
    </source>
</evidence>
<name>A0A2W5V8B3_9BACT</name>
<dbReference type="Proteomes" id="UP000249061">
    <property type="component" value="Unassembled WGS sequence"/>
</dbReference>